<keyword evidence="3" id="KW-1185">Reference proteome</keyword>
<sequence length="312" mass="34557">MSRLASFQGPSTPSKNPVNTSEYAPLSPSSKGKKSSKSRQNPRPASDQPPEPPSSPSTPTRKNRPAASSPVPITAHEQSFDFVESTVHKRLRQTLLEVRGVTKRWDELTKVDGFKAAKEIIDARTLIDNALATVPKGRLPSKVVVGPNMKVINDSISKLEAMISNLRLLLVRMTALVDSLDAIYTQATNDFYSLSSSAPHPVATLLNPDSPLWPETTWSLSQFCAIVPLLIPGFYHRSLIWHQSTVKLISNPTLKWEQARTLLTSWKDGDHWTESITSQETGRTICFNGIVLDCGWSTDFEDICAVEIHGWK</sequence>
<dbReference type="HOGENOM" id="CLU_891874_0_0_1"/>
<accession>A0A0C2WGB9</accession>
<organism evidence="2 3">
    <name type="scientific">Serendipita vermifera MAFF 305830</name>
    <dbReference type="NCBI Taxonomy" id="933852"/>
    <lineage>
        <taxon>Eukaryota</taxon>
        <taxon>Fungi</taxon>
        <taxon>Dikarya</taxon>
        <taxon>Basidiomycota</taxon>
        <taxon>Agaricomycotina</taxon>
        <taxon>Agaricomycetes</taxon>
        <taxon>Sebacinales</taxon>
        <taxon>Serendipitaceae</taxon>
        <taxon>Serendipita</taxon>
    </lineage>
</organism>
<dbReference type="AlphaFoldDB" id="A0A0C2WGB9"/>
<evidence type="ECO:0000313" key="3">
    <source>
        <dbReference type="Proteomes" id="UP000054097"/>
    </source>
</evidence>
<feature type="compositionally biased region" description="Polar residues" evidence="1">
    <location>
        <begin position="8"/>
        <end position="22"/>
    </location>
</feature>
<proteinExistence type="predicted"/>
<evidence type="ECO:0000313" key="2">
    <source>
        <dbReference type="EMBL" id="KIM25458.1"/>
    </source>
</evidence>
<name>A0A0C2WGB9_SERVB</name>
<dbReference type="EMBL" id="KN824314">
    <property type="protein sequence ID" value="KIM25458.1"/>
    <property type="molecule type" value="Genomic_DNA"/>
</dbReference>
<dbReference type="Proteomes" id="UP000054097">
    <property type="component" value="Unassembled WGS sequence"/>
</dbReference>
<reference evidence="2 3" key="1">
    <citation type="submission" date="2014-04" db="EMBL/GenBank/DDBJ databases">
        <authorList>
            <consortium name="DOE Joint Genome Institute"/>
            <person name="Kuo A."/>
            <person name="Zuccaro A."/>
            <person name="Kohler A."/>
            <person name="Nagy L.G."/>
            <person name="Floudas D."/>
            <person name="Copeland A."/>
            <person name="Barry K.W."/>
            <person name="Cichocki N."/>
            <person name="Veneault-Fourrey C."/>
            <person name="LaButti K."/>
            <person name="Lindquist E.A."/>
            <person name="Lipzen A."/>
            <person name="Lundell T."/>
            <person name="Morin E."/>
            <person name="Murat C."/>
            <person name="Sun H."/>
            <person name="Tunlid A."/>
            <person name="Henrissat B."/>
            <person name="Grigoriev I.V."/>
            <person name="Hibbett D.S."/>
            <person name="Martin F."/>
            <person name="Nordberg H.P."/>
            <person name="Cantor M.N."/>
            <person name="Hua S.X."/>
        </authorList>
    </citation>
    <scope>NUCLEOTIDE SEQUENCE [LARGE SCALE GENOMIC DNA]</scope>
    <source>
        <strain evidence="2 3">MAFF 305830</strain>
    </source>
</reference>
<dbReference type="STRING" id="933852.A0A0C2WGB9"/>
<evidence type="ECO:0000256" key="1">
    <source>
        <dbReference type="SAM" id="MobiDB-lite"/>
    </source>
</evidence>
<protein>
    <submittedName>
        <fullName evidence="2">Uncharacterized protein</fullName>
    </submittedName>
</protein>
<feature type="compositionally biased region" description="Pro residues" evidence="1">
    <location>
        <begin position="47"/>
        <end position="56"/>
    </location>
</feature>
<gene>
    <name evidence="2" type="ORF">M408DRAFT_26236</name>
</gene>
<dbReference type="OrthoDB" id="17066at2759"/>
<feature type="region of interest" description="Disordered" evidence="1">
    <location>
        <begin position="1"/>
        <end position="71"/>
    </location>
</feature>
<reference evidence="3" key="2">
    <citation type="submission" date="2015-01" db="EMBL/GenBank/DDBJ databases">
        <title>Evolutionary Origins and Diversification of the Mycorrhizal Mutualists.</title>
        <authorList>
            <consortium name="DOE Joint Genome Institute"/>
            <consortium name="Mycorrhizal Genomics Consortium"/>
            <person name="Kohler A."/>
            <person name="Kuo A."/>
            <person name="Nagy L.G."/>
            <person name="Floudas D."/>
            <person name="Copeland A."/>
            <person name="Barry K.W."/>
            <person name="Cichocki N."/>
            <person name="Veneault-Fourrey C."/>
            <person name="LaButti K."/>
            <person name="Lindquist E.A."/>
            <person name="Lipzen A."/>
            <person name="Lundell T."/>
            <person name="Morin E."/>
            <person name="Murat C."/>
            <person name="Riley R."/>
            <person name="Ohm R."/>
            <person name="Sun H."/>
            <person name="Tunlid A."/>
            <person name="Henrissat B."/>
            <person name="Grigoriev I.V."/>
            <person name="Hibbett D.S."/>
            <person name="Martin F."/>
        </authorList>
    </citation>
    <scope>NUCLEOTIDE SEQUENCE [LARGE SCALE GENOMIC DNA]</scope>
    <source>
        <strain evidence="3">MAFF 305830</strain>
    </source>
</reference>